<gene>
    <name evidence="1" type="ORF">ACU52_01220</name>
</gene>
<protein>
    <submittedName>
        <fullName evidence="1">Uncharacterized protein</fullName>
    </submittedName>
</protein>
<organism evidence="1 2">
    <name type="scientific">Xylanibacter rarus</name>
    <dbReference type="NCBI Taxonomy" id="1676614"/>
    <lineage>
        <taxon>Bacteria</taxon>
        <taxon>Pseudomonadati</taxon>
        <taxon>Bacteroidota</taxon>
        <taxon>Bacteroidia</taxon>
        <taxon>Bacteroidales</taxon>
        <taxon>Prevotellaceae</taxon>
        <taxon>Xylanibacter</taxon>
    </lineage>
</organism>
<sequence length="60" mass="7002">MRITLLLSNMSWIEFSQSDANLQKNNNHSIIMEIFSMFFRNFARMDNSLFCVLQRIAAAA</sequence>
<reference evidence="1 2" key="1">
    <citation type="submission" date="2015-06" db="EMBL/GenBank/DDBJ databases">
        <title>Prevotella sp. 109, sp. nov., a novel member of the family Prevotellaceae isolated from human faeces.</title>
        <authorList>
            <person name="Shkoporov A.N."/>
            <person name="Chaplin A.V."/>
            <person name="Kafarskaia L.I."/>
            <person name="Efimov B.A."/>
        </authorList>
    </citation>
    <scope>NUCLEOTIDE SEQUENCE [LARGE SCALE GENOMIC DNA]</scope>
    <source>
        <strain evidence="1 2">109</strain>
    </source>
</reference>
<dbReference type="EMBL" id="LFQU01000001">
    <property type="protein sequence ID" value="KOO69797.1"/>
    <property type="molecule type" value="Genomic_DNA"/>
</dbReference>
<evidence type="ECO:0000313" key="1">
    <source>
        <dbReference type="EMBL" id="KOO69797.1"/>
    </source>
</evidence>
<proteinExistence type="predicted"/>
<accession>A0A8E1R027</accession>
<dbReference type="AlphaFoldDB" id="A0A8E1R027"/>
<keyword evidence="2" id="KW-1185">Reference proteome</keyword>
<comment type="caution">
    <text evidence="1">The sequence shown here is derived from an EMBL/GenBank/DDBJ whole genome shotgun (WGS) entry which is preliminary data.</text>
</comment>
<evidence type="ECO:0000313" key="2">
    <source>
        <dbReference type="Proteomes" id="UP000036951"/>
    </source>
</evidence>
<dbReference type="Proteomes" id="UP000036951">
    <property type="component" value="Unassembled WGS sequence"/>
</dbReference>
<name>A0A8E1R027_9BACT</name>